<dbReference type="InterPro" id="IPR023213">
    <property type="entry name" value="CAT-like_dom_sf"/>
</dbReference>
<dbReference type="PANTHER" id="PTHR31896:SF64">
    <property type="entry name" value="TRICHOTHECENE 3-O-ACETYLTRANSFERASE"/>
    <property type="match status" value="1"/>
</dbReference>
<dbReference type="GeneID" id="31006170"/>
<keyword evidence="2" id="KW-0012">Acyltransferase</keyword>
<dbReference type="EMBL" id="LFMY01000010">
    <property type="protein sequence ID" value="OKL58174.1"/>
    <property type="molecule type" value="Genomic_DNA"/>
</dbReference>
<evidence type="ECO:0000256" key="1">
    <source>
        <dbReference type="ARBA" id="ARBA00022679"/>
    </source>
</evidence>
<evidence type="ECO:0000313" key="5">
    <source>
        <dbReference type="Proteomes" id="UP000214365"/>
    </source>
</evidence>
<accession>A0A225AIU2</accession>
<dbReference type="InterPro" id="IPR054710">
    <property type="entry name" value="Tri101-like_N"/>
</dbReference>
<keyword evidence="1" id="KW-0808">Transferase</keyword>
<name>A0A225AIU2_TALAT</name>
<proteinExistence type="predicted"/>
<dbReference type="GO" id="GO:0016746">
    <property type="term" value="F:acyltransferase activity"/>
    <property type="evidence" value="ECO:0007669"/>
    <property type="project" value="UniProtKB-KW"/>
</dbReference>
<dbReference type="Proteomes" id="UP000214365">
    <property type="component" value="Unassembled WGS sequence"/>
</dbReference>
<dbReference type="InterPro" id="IPR051283">
    <property type="entry name" value="Sec_Metabolite_Acyltrans"/>
</dbReference>
<dbReference type="Gene3D" id="3.30.559.10">
    <property type="entry name" value="Chloramphenicol acetyltransferase-like domain"/>
    <property type="match status" value="2"/>
</dbReference>
<dbReference type="STRING" id="1441469.A0A225AIU2"/>
<evidence type="ECO:0000259" key="3">
    <source>
        <dbReference type="Pfam" id="PF22664"/>
    </source>
</evidence>
<evidence type="ECO:0000313" key="4">
    <source>
        <dbReference type="EMBL" id="OKL58174.1"/>
    </source>
</evidence>
<dbReference type="AlphaFoldDB" id="A0A225AIU2"/>
<comment type="caution">
    <text evidence="4">The sequence shown here is derived from an EMBL/GenBank/DDBJ whole genome shotgun (WGS) entry which is preliminary data.</text>
</comment>
<evidence type="ECO:0000256" key="2">
    <source>
        <dbReference type="ARBA" id="ARBA00023315"/>
    </source>
</evidence>
<keyword evidence="5" id="KW-1185">Reference proteome</keyword>
<protein>
    <recommendedName>
        <fullName evidence="3">Trichothecene 3-O-acetyltransferase-like N-terminal domain-containing protein</fullName>
    </recommendedName>
</protein>
<gene>
    <name evidence="4" type="ORF">UA08_06415</name>
</gene>
<dbReference type="RefSeq" id="XP_020118295.1">
    <property type="nucleotide sequence ID" value="XM_020269020.1"/>
</dbReference>
<dbReference type="Pfam" id="PF22664">
    <property type="entry name" value="TRI-like_N"/>
    <property type="match status" value="1"/>
</dbReference>
<organism evidence="4 5">
    <name type="scientific">Talaromyces atroroseus</name>
    <dbReference type="NCBI Taxonomy" id="1441469"/>
    <lineage>
        <taxon>Eukaryota</taxon>
        <taxon>Fungi</taxon>
        <taxon>Dikarya</taxon>
        <taxon>Ascomycota</taxon>
        <taxon>Pezizomycotina</taxon>
        <taxon>Eurotiomycetes</taxon>
        <taxon>Eurotiomycetidae</taxon>
        <taxon>Eurotiales</taxon>
        <taxon>Trichocomaceae</taxon>
        <taxon>Talaromyces</taxon>
        <taxon>Talaromyces sect. Trachyspermi</taxon>
    </lineage>
</organism>
<sequence>MGDRREAGYSPQRNFADEVPTMADFHLDILGQQPRINKLYTQITFCFQLGSDSPSQTDIVNTLEKGFKCLSDNLPWIAGKIVNEDDTFKIRSSEKQSRVIVKHYDKNNQAPAWNTLLEASFPFRMIDESTFAPCKTLEPSSDNLSVFLIQANFVSGGLLLTLNGQHGSMDMAGQGQIMYLLAKACRNEPFTSSEVSICNMDRRNIIPLLDDNGPNSADSRLPRNTSVASNIETPQRQAPPLPNCTWAYFSFAASSLATLKSLASASVPTGTNDFVSTDDVLSAFIWQFISRSRLPRYQNEMSTCKTTLSRNVDVRRYLSIPSTYPGLVTNATIHTSSLEYVVKQSLGTIASQLRSALDPASLNHRTRELATAIARNKNAQHAVAVPGGNPELDVRLSSWAKENCYSLDFGFGFPSAVRRPRFAEGSREGLVYFLPKTLKGDIVVGVCLGDEDLERLKEDQDFIQFGKFVG</sequence>
<dbReference type="PANTHER" id="PTHR31896">
    <property type="entry name" value="FAMILY REGULATORY PROTEIN, PUTATIVE (AFU_ORTHOLOGUE AFUA_3G14730)-RELATED"/>
    <property type="match status" value="1"/>
</dbReference>
<reference evidence="4 5" key="1">
    <citation type="submission" date="2015-06" db="EMBL/GenBank/DDBJ databases">
        <title>Talaromyces atroroseus IBT 11181 draft genome.</title>
        <authorList>
            <person name="Rasmussen K.B."/>
            <person name="Rasmussen S."/>
            <person name="Petersen B."/>
            <person name="Sicheritz-Ponten T."/>
            <person name="Mortensen U.H."/>
            <person name="Thrane U."/>
        </authorList>
    </citation>
    <scope>NUCLEOTIDE SEQUENCE [LARGE SCALE GENOMIC DNA]</scope>
    <source>
        <strain evidence="4 5">IBT 11181</strain>
    </source>
</reference>
<dbReference type="OrthoDB" id="1862401at2759"/>
<feature type="domain" description="Trichothecene 3-O-acetyltransferase-like N-terminal" evidence="3">
    <location>
        <begin position="39"/>
        <end position="185"/>
    </location>
</feature>